<organism evidence="1 2">
    <name type="scientific">Anas platyrhynchos</name>
    <name type="common">Mallard</name>
    <name type="synonym">Anas boschas</name>
    <dbReference type="NCBI Taxonomy" id="8839"/>
    <lineage>
        <taxon>Eukaryota</taxon>
        <taxon>Metazoa</taxon>
        <taxon>Chordata</taxon>
        <taxon>Craniata</taxon>
        <taxon>Vertebrata</taxon>
        <taxon>Euteleostomi</taxon>
        <taxon>Archelosauria</taxon>
        <taxon>Archosauria</taxon>
        <taxon>Dinosauria</taxon>
        <taxon>Saurischia</taxon>
        <taxon>Theropoda</taxon>
        <taxon>Coelurosauria</taxon>
        <taxon>Aves</taxon>
        <taxon>Neognathae</taxon>
        <taxon>Galloanserae</taxon>
        <taxon>Anseriformes</taxon>
        <taxon>Anatidae</taxon>
        <taxon>Anatinae</taxon>
        <taxon>Anas</taxon>
    </lineage>
</organism>
<dbReference type="EMBL" id="KB742513">
    <property type="protein sequence ID" value="EOB07672.1"/>
    <property type="molecule type" value="Genomic_DNA"/>
</dbReference>
<name>R0KCK8_ANAPL</name>
<reference evidence="2" key="1">
    <citation type="journal article" date="2013" name="Nat. Genet.">
        <title>The duck genome and transcriptome provide insight into an avian influenza virus reservoir species.</title>
        <authorList>
            <person name="Huang Y."/>
            <person name="Li Y."/>
            <person name="Burt D.W."/>
            <person name="Chen H."/>
            <person name="Zhang Y."/>
            <person name="Qian W."/>
            <person name="Kim H."/>
            <person name="Gan S."/>
            <person name="Zhao Y."/>
            <person name="Li J."/>
            <person name="Yi K."/>
            <person name="Feng H."/>
            <person name="Zhu P."/>
            <person name="Li B."/>
            <person name="Liu Q."/>
            <person name="Fairley S."/>
            <person name="Magor K.E."/>
            <person name="Du Z."/>
            <person name="Hu X."/>
            <person name="Goodman L."/>
            <person name="Tafer H."/>
            <person name="Vignal A."/>
            <person name="Lee T."/>
            <person name="Kim K.W."/>
            <person name="Sheng Z."/>
            <person name="An Y."/>
            <person name="Searle S."/>
            <person name="Herrero J."/>
            <person name="Groenen M.A."/>
            <person name="Crooijmans R.P."/>
            <person name="Faraut T."/>
            <person name="Cai Q."/>
            <person name="Webster R.G."/>
            <person name="Aldridge J.R."/>
            <person name="Warren W.C."/>
            <person name="Bartschat S."/>
            <person name="Kehr S."/>
            <person name="Marz M."/>
            <person name="Stadler P.F."/>
            <person name="Smith J."/>
            <person name="Kraus R.H."/>
            <person name="Zhao Y."/>
            <person name="Ren L."/>
            <person name="Fei J."/>
            <person name="Morisson M."/>
            <person name="Kaiser P."/>
            <person name="Griffin D.K."/>
            <person name="Rao M."/>
            <person name="Pitel F."/>
            <person name="Wang J."/>
            <person name="Li N."/>
        </authorList>
    </citation>
    <scope>NUCLEOTIDE SEQUENCE [LARGE SCALE GENOMIC DNA]</scope>
</reference>
<dbReference type="Proteomes" id="UP000296049">
    <property type="component" value="Unassembled WGS sequence"/>
</dbReference>
<evidence type="ECO:0000313" key="1">
    <source>
        <dbReference type="EMBL" id="EOB07672.1"/>
    </source>
</evidence>
<keyword evidence="2" id="KW-1185">Reference proteome</keyword>
<proteinExistence type="predicted"/>
<gene>
    <name evidence="1" type="ORF">Anapl_02579</name>
</gene>
<sequence>MAWRALKGNAQHRSRLLIKMQFQQLIGKCKSPDNRKTPGGINTLHPGASAFLESIITWSKTTSLMPFLPSSLFKKQSVNSTGKAARLIKQVKRQVDMLVILTKSLRRGATVRRCEGSEGIIRQAHSRLFCRSSPLHYVCPYSFLRCVQSQQQSLKVVLAIPRNGVIFEGSAVLGYEARQHEYLLTIARIDPELMVSQFPMKMVAEVEGAGGFLYQRGSERVQLNHTARLSWKIAAVPTYYLSRLMIPTATGIQMFRETHLMI</sequence>
<protein>
    <submittedName>
        <fullName evidence="1">Uncharacterized protein</fullName>
    </submittedName>
</protein>
<evidence type="ECO:0000313" key="2">
    <source>
        <dbReference type="Proteomes" id="UP000296049"/>
    </source>
</evidence>
<dbReference type="AlphaFoldDB" id="R0KCK8"/>
<accession>R0KCK8</accession>